<evidence type="ECO:0000313" key="2">
    <source>
        <dbReference type="Proteomes" id="UP000053424"/>
    </source>
</evidence>
<evidence type="ECO:0000313" key="1">
    <source>
        <dbReference type="EMBL" id="KIM42081.1"/>
    </source>
</evidence>
<dbReference type="AlphaFoldDB" id="A0A0C3CEM8"/>
<proteinExistence type="predicted"/>
<dbReference type="Proteomes" id="UP000053424">
    <property type="component" value="Unassembled WGS sequence"/>
</dbReference>
<name>A0A0C3CEM8_HEBCY</name>
<dbReference type="EMBL" id="KN831779">
    <property type="protein sequence ID" value="KIM42081.1"/>
    <property type="molecule type" value="Genomic_DNA"/>
</dbReference>
<organism evidence="1 2">
    <name type="scientific">Hebeloma cylindrosporum</name>
    <dbReference type="NCBI Taxonomy" id="76867"/>
    <lineage>
        <taxon>Eukaryota</taxon>
        <taxon>Fungi</taxon>
        <taxon>Dikarya</taxon>
        <taxon>Basidiomycota</taxon>
        <taxon>Agaricomycotina</taxon>
        <taxon>Agaricomycetes</taxon>
        <taxon>Agaricomycetidae</taxon>
        <taxon>Agaricales</taxon>
        <taxon>Agaricineae</taxon>
        <taxon>Hymenogastraceae</taxon>
        <taxon>Hebeloma</taxon>
    </lineage>
</organism>
<protein>
    <submittedName>
        <fullName evidence="1">Uncharacterized protein</fullName>
    </submittedName>
</protein>
<sequence length="98" mass="11337">MHLAFPLHPQTRWKKKSPVSIYSDPLFPERAKLLLTVYSTCPKRCRRFPKIAAGSEEYEWSNSPHPGTKISTRCHVHLNFLDGSQLRPNTFYVLALLN</sequence>
<dbReference type="HOGENOM" id="CLU_2333839_0_0_1"/>
<gene>
    <name evidence="1" type="ORF">M413DRAFT_143964</name>
</gene>
<accession>A0A0C3CEM8</accession>
<keyword evidence="2" id="KW-1185">Reference proteome</keyword>
<reference evidence="2" key="2">
    <citation type="submission" date="2015-01" db="EMBL/GenBank/DDBJ databases">
        <title>Evolutionary Origins and Diversification of the Mycorrhizal Mutualists.</title>
        <authorList>
            <consortium name="DOE Joint Genome Institute"/>
            <consortium name="Mycorrhizal Genomics Consortium"/>
            <person name="Kohler A."/>
            <person name="Kuo A."/>
            <person name="Nagy L.G."/>
            <person name="Floudas D."/>
            <person name="Copeland A."/>
            <person name="Barry K.W."/>
            <person name="Cichocki N."/>
            <person name="Veneault-Fourrey C."/>
            <person name="LaButti K."/>
            <person name="Lindquist E.A."/>
            <person name="Lipzen A."/>
            <person name="Lundell T."/>
            <person name="Morin E."/>
            <person name="Murat C."/>
            <person name="Riley R."/>
            <person name="Ohm R."/>
            <person name="Sun H."/>
            <person name="Tunlid A."/>
            <person name="Henrissat B."/>
            <person name="Grigoriev I.V."/>
            <person name="Hibbett D.S."/>
            <person name="Martin F."/>
        </authorList>
    </citation>
    <scope>NUCLEOTIDE SEQUENCE [LARGE SCALE GENOMIC DNA]</scope>
    <source>
        <strain evidence="2">h7</strain>
    </source>
</reference>
<reference evidence="1 2" key="1">
    <citation type="submission" date="2014-04" db="EMBL/GenBank/DDBJ databases">
        <authorList>
            <consortium name="DOE Joint Genome Institute"/>
            <person name="Kuo A."/>
            <person name="Gay G."/>
            <person name="Dore J."/>
            <person name="Kohler A."/>
            <person name="Nagy L.G."/>
            <person name="Floudas D."/>
            <person name="Copeland A."/>
            <person name="Barry K.W."/>
            <person name="Cichocki N."/>
            <person name="Veneault-Fourrey C."/>
            <person name="LaButti K."/>
            <person name="Lindquist E.A."/>
            <person name="Lipzen A."/>
            <person name="Lundell T."/>
            <person name="Morin E."/>
            <person name="Murat C."/>
            <person name="Sun H."/>
            <person name="Tunlid A."/>
            <person name="Henrissat B."/>
            <person name="Grigoriev I.V."/>
            <person name="Hibbett D.S."/>
            <person name="Martin F."/>
            <person name="Nordberg H.P."/>
            <person name="Cantor M.N."/>
            <person name="Hua S.X."/>
        </authorList>
    </citation>
    <scope>NUCLEOTIDE SEQUENCE [LARGE SCALE GENOMIC DNA]</scope>
    <source>
        <strain evidence="2">h7</strain>
    </source>
</reference>